<gene>
    <name evidence="1" type="ORF">O6H91_19G044600</name>
</gene>
<protein>
    <submittedName>
        <fullName evidence="1">Uncharacterized protein</fullName>
    </submittedName>
</protein>
<evidence type="ECO:0000313" key="1">
    <source>
        <dbReference type="EMBL" id="KAJ7521268.1"/>
    </source>
</evidence>
<dbReference type="Proteomes" id="UP001162992">
    <property type="component" value="Chromosome 19"/>
</dbReference>
<dbReference type="EMBL" id="CM055110">
    <property type="protein sequence ID" value="KAJ7521268.1"/>
    <property type="molecule type" value="Genomic_DNA"/>
</dbReference>
<keyword evidence="2" id="KW-1185">Reference proteome</keyword>
<organism evidence="1 2">
    <name type="scientific">Diphasiastrum complanatum</name>
    <name type="common">Issler's clubmoss</name>
    <name type="synonym">Lycopodium complanatum</name>
    <dbReference type="NCBI Taxonomy" id="34168"/>
    <lineage>
        <taxon>Eukaryota</taxon>
        <taxon>Viridiplantae</taxon>
        <taxon>Streptophyta</taxon>
        <taxon>Embryophyta</taxon>
        <taxon>Tracheophyta</taxon>
        <taxon>Lycopodiopsida</taxon>
        <taxon>Lycopodiales</taxon>
        <taxon>Lycopodiaceae</taxon>
        <taxon>Lycopodioideae</taxon>
        <taxon>Diphasiastrum</taxon>
    </lineage>
</organism>
<name>A0ACC2AUP5_DIPCM</name>
<evidence type="ECO:0000313" key="2">
    <source>
        <dbReference type="Proteomes" id="UP001162992"/>
    </source>
</evidence>
<reference evidence="2" key="1">
    <citation type="journal article" date="2024" name="Proc. Natl. Acad. Sci. U.S.A.">
        <title>Extraordinary preservation of gene collinearity over three hundred million years revealed in homosporous lycophytes.</title>
        <authorList>
            <person name="Li C."/>
            <person name="Wickell D."/>
            <person name="Kuo L.Y."/>
            <person name="Chen X."/>
            <person name="Nie B."/>
            <person name="Liao X."/>
            <person name="Peng D."/>
            <person name="Ji J."/>
            <person name="Jenkins J."/>
            <person name="Williams M."/>
            <person name="Shu S."/>
            <person name="Plott C."/>
            <person name="Barry K."/>
            <person name="Rajasekar S."/>
            <person name="Grimwood J."/>
            <person name="Han X."/>
            <person name="Sun S."/>
            <person name="Hou Z."/>
            <person name="He W."/>
            <person name="Dai G."/>
            <person name="Sun C."/>
            <person name="Schmutz J."/>
            <person name="Leebens-Mack J.H."/>
            <person name="Li F.W."/>
            <person name="Wang L."/>
        </authorList>
    </citation>
    <scope>NUCLEOTIDE SEQUENCE [LARGE SCALE GENOMIC DNA]</scope>
    <source>
        <strain evidence="2">cv. PW_Plant_1</strain>
    </source>
</reference>
<accession>A0ACC2AUP5</accession>
<proteinExistence type="predicted"/>
<sequence length="99" mass="11023">MTRMFFVNLCTSVCFHTREHFSEALTICARLPRGTTGRICRKSPPKTTRTPPNGESILNISRKDRSTHFCVVLPPLISSAAIPHDVTANAIHPYARTTT</sequence>
<comment type="caution">
    <text evidence="1">The sequence shown here is derived from an EMBL/GenBank/DDBJ whole genome shotgun (WGS) entry which is preliminary data.</text>
</comment>